<dbReference type="AlphaFoldDB" id="A0A9P7FVQ5"/>
<proteinExistence type="predicted"/>
<name>A0A9P7FVQ5_9AGAR</name>
<reference evidence="1" key="1">
    <citation type="submission" date="2021-02" db="EMBL/GenBank/DDBJ databases">
        <authorList>
            <person name="Nieuwenhuis M."/>
            <person name="Van De Peppel L.J.J."/>
        </authorList>
    </citation>
    <scope>NUCLEOTIDE SEQUENCE</scope>
    <source>
        <strain evidence="1">D49</strain>
    </source>
</reference>
<dbReference type="PANTHER" id="PTHR35517:SF1">
    <property type="entry name" value="PROTEIN ARGININE N-METHYLTRANSFERASE SFM1"/>
    <property type="match status" value="1"/>
</dbReference>
<evidence type="ECO:0000313" key="2">
    <source>
        <dbReference type="Proteomes" id="UP000717328"/>
    </source>
</evidence>
<evidence type="ECO:0000313" key="1">
    <source>
        <dbReference type="EMBL" id="KAG5635947.1"/>
    </source>
</evidence>
<protein>
    <submittedName>
        <fullName evidence="1">Uncharacterized protein</fullName>
    </submittedName>
</protein>
<keyword evidence="2" id="KW-1185">Reference proteome</keyword>
<dbReference type="OrthoDB" id="373498at2759"/>
<dbReference type="Proteomes" id="UP000717328">
    <property type="component" value="Unassembled WGS sequence"/>
</dbReference>
<dbReference type="PANTHER" id="PTHR35517">
    <property type="entry name" value="PROTEIN ARGININE N-METHYLTRANSFERASE SFM1"/>
    <property type="match status" value="1"/>
</dbReference>
<comment type="caution">
    <text evidence="1">The sequence shown here is derived from an EMBL/GenBank/DDBJ whole genome shotgun (WGS) entry which is preliminary data.</text>
</comment>
<dbReference type="GO" id="GO:0035241">
    <property type="term" value="F:protein-arginine omega-N monomethyltransferase activity"/>
    <property type="evidence" value="ECO:0007669"/>
    <property type="project" value="TreeGrafter"/>
</dbReference>
<accession>A0A9P7FVQ5</accession>
<organism evidence="1 2">
    <name type="scientific">Sphagnurus paluster</name>
    <dbReference type="NCBI Taxonomy" id="117069"/>
    <lineage>
        <taxon>Eukaryota</taxon>
        <taxon>Fungi</taxon>
        <taxon>Dikarya</taxon>
        <taxon>Basidiomycota</taxon>
        <taxon>Agaricomycotina</taxon>
        <taxon>Agaricomycetes</taxon>
        <taxon>Agaricomycetidae</taxon>
        <taxon>Agaricales</taxon>
        <taxon>Tricholomatineae</taxon>
        <taxon>Lyophyllaceae</taxon>
        <taxon>Sphagnurus</taxon>
    </lineage>
</organism>
<sequence length="147" mass="16438">MEEDEPEAERSIPPWVELEYAHMRIQAGEGAHVHFTHLSKSSGDALTAAFQSSKGLADTSCHKIGVLELMKSKAIDISKVCLLDPKAEAALAPEDGDGRFEMFLFGFMWYALPLNPARTRITQATELQEFPTIHFNAKESVEMPFRE</sequence>
<dbReference type="InterPro" id="IPR007364">
    <property type="entry name" value="SFM1-like"/>
</dbReference>
<reference evidence="1" key="2">
    <citation type="submission" date="2021-10" db="EMBL/GenBank/DDBJ databases">
        <title>Phylogenomics reveals ancestral predisposition of the termite-cultivated fungus Termitomyces towards a domesticated lifestyle.</title>
        <authorList>
            <person name="Auxier B."/>
            <person name="Grum-Grzhimaylo A."/>
            <person name="Cardenas M.E."/>
            <person name="Lodge J.D."/>
            <person name="Laessoe T."/>
            <person name="Pedersen O."/>
            <person name="Smith M.E."/>
            <person name="Kuyper T.W."/>
            <person name="Franco-Molano E.A."/>
            <person name="Baroni T.J."/>
            <person name="Aanen D.K."/>
        </authorList>
    </citation>
    <scope>NUCLEOTIDE SEQUENCE</scope>
    <source>
        <strain evidence="1">D49</strain>
    </source>
</reference>
<dbReference type="EMBL" id="JABCKI010005998">
    <property type="protein sequence ID" value="KAG5635947.1"/>
    <property type="molecule type" value="Genomic_DNA"/>
</dbReference>
<gene>
    <name evidence="1" type="ORF">H0H81_009596</name>
</gene>
<dbReference type="Pfam" id="PF04252">
    <property type="entry name" value="SFM1-like"/>
    <property type="match status" value="1"/>
</dbReference>